<dbReference type="EMBL" id="JBGMEK010000038">
    <property type="protein sequence ID" value="MFA0812350.1"/>
    <property type="molecule type" value="Genomic_DNA"/>
</dbReference>
<feature type="transmembrane region" description="Helical" evidence="1">
    <location>
        <begin position="73"/>
        <end position="92"/>
    </location>
</feature>
<keyword evidence="1" id="KW-0812">Transmembrane</keyword>
<comment type="caution">
    <text evidence="2">The sequence shown here is derived from an EMBL/GenBank/DDBJ whole genome shotgun (WGS) entry which is preliminary data.</text>
</comment>
<protein>
    <submittedName>
        <fullName evidence="2">Uncharacterized protein</fullName>
    </submittedName>
</protein>
<evidence type="ECO:0000256" key="1">
    <source>
        <dbReference type="SAM" id="Phobius"/>
    </source>
</evidence>
<keyword evidence="3" id="KW-1185">Reference proteome</keyword>
<evidence type="ECO:0000313" key="3">
    <source>
        <dbReference type="Proteomes" id="UP001569428"/>
    </source>
</evidence>
<sequence length="137" mass="14673">MSEDDINALEASIEDDLSNARHEESMNVTDMTQNITPVHALSFYSSISILAFGVIFVLIMACLINKGKNPGDVLRACGTILIVISAIYLIVAGYSEDQIAPVIGLLGTIAGYILGKSTPCDIDLKKTQLDKKSNPEG</sequence>
<evidence type="ECO:0000313" key="2">
    <source>
        <dbReference type="EMBL" id="MFA0812350.1"/>
    </source>
</evidence>
<accession>A0ABV4P3R9</accession>
<feature type="transmembrane region" description="Helical" evidence="1">
    <location>
        <begin position="98"/>
        <end position="115"/>
    </location>
</feature>
<feature type="transmembrane region" description="Helical" evidence="1">
    <location>
        <begin position="41"/>
        <end position="64"/>
    </location>
</feature>
<organism evidence="2 3">
    <name type="scientific">Microbulbifer epialgicus</name>
    <dbReference type="NCBI Taxonomy" id="393907"/>
    <lineage>
        <taxon>Bacteria</taxon>
        <taxon>Pseudomonadati</taxon>
        <taxon>Pseudomonadota</taxon>
        <taxon>Gammaproteobacteria</taxon>
        <taxon>Cellvibrionales</taxon>
        <taxon>Microbulbiferaceae</taxon>
        <taxon>Microbulbifer</taxon>
    </lineage>
</organism>
<reference evidence="2 3" key="1">
    <citation type="submission" date="2024-08" db="EMBL/GenBank/DDBJ databases">
        <authorList>
            <person name="Ishaq N."/>
        </authorList>
    </citation>
    <scope>NUCLEOTIDE SEQUENCE [LARGE SCALE GENOMIC DNA]</scope>
    <source>
        <strain evidence="2 3">DSM 18651</strain>
    </source>
</reference>
<gene>
    <name evidence="2" type="ORF">ACCI49_15660</name>
</gene>
<keyword evidence="1" id="KW-0472">Membrane</keyword>
<dbReference type="Proteomes" id="UP001569428">
    <property type="component" value="Unassembled WGS sequence"/>
</dbReference>
<name>A0ABV4P3R9_9GAMM</name>
<proteinExistence type="predicted"/>
<dbReference type="RefSeq" id="WP_371840015.1">
    <property type="nucleotide sequence ID" value="NZ_JBGMEK010000038.1"/>
</dbReference>
<keyword evidence="1" id="KW-1133">Transmembrane helix</keyword>